<evidence type="ECO:0000256" key="3">
    <source>
        <dbReference type="ARBA" id="ARBA00007375"/>
    </source>
</evidence>
<organism evidence="17 18">
    <name type="scientific">Fasciola gigantica</name>
    <name type="common">Giant liver fluke</name>
    <dbReference type="NCBI Taxonomy" id="46835"/>
    <lineage>
        <taxon>Eukaryota</taxon>
        <taxon>Metazoa</taxon>
        <taxon>Spiralia</taxon>
        <taxon>Lophotrochozoa</taxon>
        <taxon>Platyhelminthes</taxon>
        <taxon>Trematoda</taxon>
        <taxon>Digenea</taxon>
        <taxon>Plagiorchiida</taxon>
        <taxon>Echinostomata</taxon>
        <taxon>Echinostomatoidea</taxon>
        <taxon>Fasciolidae</taxon>
        <taxon>Fasciola</taxon>
    </lineage>
</organism>
<dbReference type="GO" id="GO:0016020">
    <property type="term" value="C:membrane"/>
    <property type="evidence" value="ECO:0007669"/>
    <property type="project" value="UniProtKB-SubCell"/>
</dbReference>
<evidence type="ECO:0000313" key="17">
    <source>
        <dbReference type="EMBL" id="TPP62355.1"/>
    </source>
</evidence>
<dbReference type="EC" id="3.3.2.2" evidence="10"/>
<dbReference type="GO" id="GO:0006281">
    <property type="term" value="P:DNA repair"/>
    <property type="evidence" value="ECO:0007669"/>
    <property type="project" value="UniProtKB-KW"/>
</dbReference>
<comment type="catalytic activity">
    <reaction evidence="12">
        <text>a 1-O-(1Z-alkenyl)-sn-glycero-3-phosphocholine + H2O = a 2,3-saturated aldehyde + sn-glycerol 3-phosphocholine</text>
        <dbReference type="Rhea" id="RHEA:22544"/>
        <dbReference type="ChEBI" id="CHEBI:15377"/>
        <dbReference type="ChEBI" id="CHEBI:16870"/>
        <dbReference type="ChEBI" id="CHEBI:73359"/>
        <dbReference type="ChEBI" id="CHEBI:77287"/>
        <dbReference type="EC" id="3.3.2.2"/>
    </reaction>
</comment>
<keyword evidence="18" id="KW-1185">Reference proteome</keyword>
<feature type="region of interest" description="Disordered" evidence="13">
    <location>
        <begin position="892"/>
        <end position="922"/>
    </location>
</feature>
<comment type="similarity">
    <text evidence="2">Belongs to the BLM10 family.</text>
</comment>
<gene>
    <name evidence="17" type="ORF">FGIG_04357</name>
</gene>
<dbReference type="PANTHER" id="PTHR32170">
    <property type="entry name" value="PROTEASOME ACTIVATOR COMPLEX SUBUNIT 4"/>
    <property type="match status" value="1"/>
</dbReference>
<evidence type="ECO:0000259" key="15">
    <source>
        <dbReference type="Pfam" id="PF11919"/>
    </source>
</evidence>
<sequence>MAERGNISRMSVVKCLGPRLVPFFKTVALLYVIFPKHEQSITYCVFKCAPILYLMGFVLMYGIRLPEKRSYAFKVLLGLMFSCIGDAFLVWTPVYLKHGMLFFALAHLLYVAAFGFHPPALSLLFIVLSVIVGVWLCCLSGLTGIYHVVGPVYGLILGLMIWRAAAQVFKGGHPIPWTSISRALGAALFGVSDAILSLDMFFARGSPLSVLILPTYYAAQLCITVSVAELTLSCNGHQKKSDRPKFLKYRDRLLPIPYSKLDASLVSEWSVIEQRLCRVLSDGDLIYELPEVLCSVESYIQCHGLRMPKAQRVALLQLTLSMACCPNLDPVVCFRAVSLSRLLMTRMKTLTTKSMQLDWRHFYDMFQWLTATMEVRLGLLRWPRNEVEKLIKMIRLAKRFFPISSIEEIWLDFRHHILERMLSGYGQCTFDFLRLLVPFSPKSFDVISRTWLPDIIDLWYIITDFGKPFHDVVGILAQVARFCRGRVDWEPHLERVFCGLLRAITLPHGPVSMDDTGRMQTSSSMLDPYAELLANAIGPDQSKSKSTVIERLKDFYKTVEPFYHPSNPRSSTALLISFSHHLVSSLYCRLKDELMPAVEQAEDLGLPPTEFNLTVDQIDEVVQLILPIVLDHMLFFKYDRTLIKVARTIDFLARLRPRLVLPALLNRLEDGLVRVESPLRYTRPLYALCFCVSSLSFVRFGLYQRGSRVGTRSPDSSGPDPEDSDSESDEPSDLVEQDHATDEVTDLLDNGLGSLLIDDTVDASKGHKISYHSGLLSPSGQAHLKAFTFPEGRIELVRLLNLLLSGFDLDYTDRVYLTIACLSRLFLSTPIQDFSELSADELMNGLDLGTNIRARAESIASSTADVEELVVRVFQRTLEYLLALSDRSATGQNVTGSAASAQTDTSNGSLLHRPHAGPEGRPRVASEVCQLSGLAGLSVALAISTGPAPHLRRRLIRLLVDVAVNSQWEPDTARLLAYQLYWLSVKSKCSVAAEQHMDEIDDGIPIIDTDLFALNCLWPQFVAIYRELHVDGSIVYRGRAEPRLLALLYVLSGCFGAIHPSRIVQAEFSRHYLEPLVSILSELLFLSTGVRTDMSHQSKPSADDKDVTGFACPALAEAASSLLGVILCRLASCSVDLSNVDLMQSGSRHNTPNNLFLNTAWWTPFISIRSLVEQAVSPCQSDEFDSTNGIRQTNRFASFWVLPSAETRVLADRLVRQFLAPVIIRLEQINEHLSNSQNGFFGLTVADRRNHLSSLLIWALHLLVSLADTLSPRSSDYVDTDVNPTPPWHGHGHLEPNQERSKKGLLAAELLPTLDFSYFCCVLTNARGEQIGLRDWILDVGLNLLTKAADLFVHADDSLSGPGLISEGVAPVSTEEIANSKNKSLGVAMDGNHTSSSLFCCAHLDDLIRLTECAAFNWTTSEPAPSMLLITRGPHALCLPDLGARACLTPHGNSNTYDLIPTLKLIPSLVSLNGTPCPQQSLSDDMPLDIGCVNTFGRDIGRSVLSWIATVQKRYQLLSAHYLRYPLNRAAAQHDSNWAWSSNIAPSPALKRLIHVMGTLATAPRRYDIRRCFTNYLVAFPLVVIPRATTEITLSVLNRLTNAETDVQSEAKQYWTTDGEEDCKRSDRMFKLIHHRRRSSISLLGRIFQKIDTMRQHDEFVRLDPTLMSNMWTALIIQAMHHAISEPENLGRSPLSPEEIRYRQTAHDEIERLIFDAFGRVPRIPLIPTLHFPTLKNELNVKGCWLQHVYQQASHVLEVFHSRNELHTPSNPLMLNSPTANVIAKRRSVYKQFITDVFDRCLSTYQNHFTEANQKRRVAGQALVARLFNLLPRPIDPPLNPPWKPNCVQLAPPPPAPPVPMLRVSCDLITSQQPEIAHAACTYVADMLCLLLLRHRTPPLTEVNLTTYVEQRTGEKPPDSGPPIPAPRADNLFLAFDEHACVLASDEAFQRHHHISPWDLGYIYFPPKVILDDPQHIMAYPVFDPTTGLLDETQSDWLKHLDPTDREQQEVRTCLIHLAQTLASPRDETRQFWLLLGQRVLKLHRAPTKRELFPINLFVQICLLAFGPDPLLHHLEALVRSILLVQPGSQEKFDGVTEVVAPCWALLITLNTTSSALRWPRPWRYYYLGRVLPRLLTLLELNALTVSTNGLAQAASCNQIHPGLVQLFFSPLRYAGSYGGIGNHGLFDNSVPAQSESPTPAPCPPGSKSETHHHSTADPIATVPQTQAGGPIGRLAFAWDLLFCWLAENGEFDISLLHPLWDWTQEGIDNCHRELCGKPDTTGSCCGHNKQAVIPRGCLNMSADNECPTCLCQRCLPVAHRRVFYARMCTTLVTYMGWKGVRLHGYLSNCLPTGHPEVQGPKDPAWFNHAADNSVWIRDTAAKVAVYRACLPHTDVFHGRRVPLYLRPDPVVVNPTGWKETVARFPDHERFLTRLLVNDQSKELVGSQFVTETFLPYLVRDTITVLRLKGYEPSPASLALRCAPPEPSLVNESNASGDLSAQQDVAVAVSERDKWIEMTPLTNRLRCMYACLPTMLSHAFPVSLRPDHMASGIVENRVSALQFCHMLMPLLADLCSTGNLYRTISHLLSMGTFGSAGFARVANDGTGDEVLDGLESGVGIVLRRFALIPLAGQGDPDTAICTCLDLARPMLAHGSWKTRGVGLLLLRNLVVVNLPAFWVTRDAAAASTVFPTVVNSLRTVLMTHLADQWIEVRQLAMCTLAVFIQVGLINFDPKWVAQLVHQTRTQYPRHLGPEAQGTAVMAEYHRAIRERHAGILGLAAFVHAHPHTTPDYLPQIITELVGHVHDPQPIGKTVSDTLAAYSRNHQDNWHEQRHKFTEEQLEDYMSVVSAAAYYV</sequence>
<keyword evidence="7 14" id="KW-1133">Transmembrane helix</keyword>
<evidence type="ECO:0000259" key="16">
    <source>
        <dbReference type="Pfam" id="PF16507"/>
    </source>
</evidence>
<evidence type="ECO:0000256" key="9">
    <source>
        <dbReference type="ARBA" id="ARBA00023204"/>
    </source>
</evidence>
<dbReference type="OrthoDB" id="2133758at2759"/>
<evidence type="ECO:0000313" key="18">
    <source>
        <dbReference type="Proteomes" id="UP000316759"/>
    </source>
</evidence>
<dbReference type="InterPro" id="IPR021843">
    <property type="entry name" value="PSME4_C"/>
</dbReference>
<feature type="compositionally biased region" description="Polar residues" evidence="13">
    <location>
        <begin position="892"/>
        <end position="909"/>
    </location>
</feature>
<evidence type="ECO:0000256" key="2">
    <source>
        <dbReference type="ARBA" id="ARBA00005739"/>
    </source>
</evidence>
<dbReference type="Pfam" id="PF11919">
    <property type="entry name" value="PSME4_C"/>
    <property type="match status" value="1"/>
</dbReference>
<feature type="transmembrane region" description="Helical" evidence="14">
    <location>
        <begin position="152"/>
        <end position="171"/>
    </location>
</feature>
<comment type="similarity">
    <text evidence="3">Belongs to the TMEM86 family.</text>
</comment>
<feature type="transmembrane region" description="Helical" evidence="14">
    <location>
        <begin position="40"/>
        <end position="63"/>
    </location>
</feature>
<name>A0A504YNZ8_FASGI</name>
<keyword evidence="17" id="KW-0647">Proteasome</keyword>
<evidence type="ECO:0000256" key="8">
    <source>
        <dbReference type="ARBA" id="ARBA00023136"/>
    </source>
</evidence>
<accession>A0A504YNZ8</accession>
<evidence type="ECO:0000256" key="7">
    <source>
        <dbReference type="ARBA" id="ARBA00022989"/>
    </source>
</evidence>
<feature type="transmembrane region" description="Helical" evidence="14">
    <location>
        <begin position="12"/>
        <end position="34"/>
    </location>
</feature>
<dbReference type="InterPro" id="IPR012506">
    <property type="entry name" value="TMEM86B-like"/>
</dbReference>
<dbReference type="EMBL" id="SUNJ01006945">
    <property type="protein sequence ID" value="TPP62355.1"/>
    <property type="molecule type" value="Genomic_DNA"/>
</dbReference>
<evidence type="ECO:0000256" key="4">
    <source>
        <dbReference type="ARBA" id="ARBA00022692"/>
    </source>
</evidence>
<dbReference type="STRING" id="46835.A0A504YNZ8"/>
<dbReference type="GO" id="GO:0000502">
    <property type="term" value="C:proteasome complex"/>
    <property type="evidence" value="ECO:0007669"/>
    <property type="project" value="UniProtKB-KW"/>
</dbReference>
<dbReference type="GO" id="GO:0005634">
    <property type="term" value="C:nucleus"/>
    <property type="evidence" value="ECO:0007669"/>
    <property type="project" value="TreeGrafter"/>
</dbReference>
<dbReference type="Pfam" id="PF07947">
    <property type="entry name" value="YhhN"/>
    <property type="match status" value="1"/>
</dbReference>
<comment type="subcellular location">
    <subcellularLocation>
        <location evidence="1">Membrane</location>
        <topology evidence="1">Multi-pass membrane protein</topology>
    </subcellularLocation>
</comment>
<evidence type="ECO:0000256" key="6">
    <source>
        <dbReference type="ARBA" id="ARBA00022763"/>
    </source>
</evidence>
<dbReference type="GO" id="GO:0005829">
    <property type="term" value="C:cytosol"/>
    <property type="evidence" value="ECO:0007669"/>
    <property type="project" value="TreeGrafter"/>
</dbReference>
<dbReference type="InterPro" id="IPR035309">
    <property type="entry name" value="PSME4"/>
</dbReference>
<evidence type="ECO:0000256" key="14">
    <source>
        <dbReference type="SAM" id="Phobius"/>
    </source>
</evidence>
<dbReference type="Proteomes" id="UP000316759">
    <property type="component" value="Unassembled WGS sequence"/>
</dbReference>
<feature type="domain" description="Proteasome activator complex subunit 4 C-terminal" evidence="15">
    <location>
        <begin position="2769"/>
        <end position="2855"/>
    </location>
</feature>
<dbReference type="SUPFAM" id="SSF48371">
    <property type="entry name" value="ARM repeat"/>
    <property type="match status" value="1"/>
</dbReference>
<dbReference type="GO" id="GO:0047408">
    <property type="term" value="F:alkenylglycerophosphocholine hydrolase activity"/>
    <property type="evidence" value="ECO:0007669"/>
    <property type="project" value="UniProtKB-EC"/>
</dbReference>
<evidence type="ECO:0000256" key="5">
    <source>
        <dbReference type="ARBA" id="ARBA00022737"/>
    </source>
</evidence>
<reference evidence="17 18" key="1">
    <citation type="submission" date="2019-04" db="EMBL/GenBank/DDBJ databases">
        <title>Annotation for the trematode Fasciola gigantica.</title>
        <authorList>
            <person name="Choi Y.-J."/>
        </authorList>
    </citation>
    <scope>NUCLEOTIDE SEQUENCE [LARGE SCALE GENOMIC DNA]</scope>
    <source>
        <strain evidence="17">Uganda_cow_1</strain>
    </source>
</reference>
<comment type="catalytic activity">
    <reaction evidence="11">
        <text>a 1-O-(1Z-alkenyl)-sn-glycero-3-phosphoethanolamine + H2O = a 2,3-saturated aldehyde + sn-glycero-3-phosphoethanolamine</text>
        <dbReference type="Rhea" id="RHEA:16905"/>
        <dbReference type="ChEBI" id="CHEBI:15377"/>
        <dbReference type="ChEBI" id="CHEBI:73359"/>
        <dbReference type="ChEBI" id="CHEBI:77288"/>
        <dbReference type="ChEBI" id="CHEBI:143890"/>
        <dbReference type="EC" id="3.3.2.2"/>
    </reaction>
</comment>
<protein>
    <recommendedName>
        <fullName evidence="10">lysoplasmalogenase</fullName>
        <ecNumber evidence="10">3.3.2.2</ecNumber>
    </recommendedName>
</protein>
<dbReference type="GO" id="GO:0010499">
    <property type="term" value="P:proteasomal ubiquitin-independent protein catabolic process"/>
    <property type="evidence" value="ECO:0007669"/>
    <property type="project" value="TreeGrafter"/>
</dbReference>
<evidence type="ECO:0000256" key="13">
    <source>
        <dbReference type="SAM" id="MobiDB-lite"/>
    </source>
</evidence>
<comment type="caution">
    <text evidence="17">The sequence shown here is derived from an EMBL/GenBank/DDBJ whole genome shotgun (WGS) entry which is preliminary data.</text>
</comment>
<dbReference type="InterPro" id="IPR032430">
    <property type="entry name" value="Blm10_mid"/>
</dbReference>
<dbReference type="GO" id="GO:0016504">
    <property type="term" value="F:peptidase activator activity"/>
    <property type="evidence" value="ECO:0007669"/>
    <property type="project" value="InterPro"/>
</dbReference>
<proteinExistence type="inferred from homology"/>
<feature type="transmembrane region" description="Helical" evidence="14">
    <location>
        <begin position="123"/>
        <end position="146"/>
    </location>
</feature>
<evidence type="ECO:0000256" key="11">
    <source>
        <dbReference type="ARBA" id="ARBA00049458"/>
    </source>
</evidence>
<evidence type="ECO:0000256" key="10">
    <source>
        <dbReference type="ARBA" id="ARBA00035673"/>
    </source>
</evidence>
<dbReference type="PANTHER" id="PTHR32170:SF3">
    <property type="entry name" value="PROTEASOME ACTIVATOR COMPLEX SUBUNIT 4"/>
    <property type="match status" value="1"/>
</dbReference>
<feature type="transmembrane region" description="Helical" evidence="14">
    <location>
        <begin position="75"/>
        <end position="94"/>
    </location>
</feature>
<feature type="domain" description="Proteasome activator Blm10 middle HEAT repeats region" evidence="16">
    <location>
        <begin position="552"/>
        <end position="691"/>
    </location>
</feature>
<keyword evidence="9" id="KW-0234">DNA repair</keyword>
<dbReference type="InterPro" id="IPR016024">
    <property type="entry name" value="ARM-type_fold"/>
</dbReference>
<keyword evidence="4 14" id="KW-0812">Transmembrane</keyword>
<evidence type="ECO:0000256" key="1">
    <source>
        <dbReference type="ARBA" id="ARBA00004141"/>
    </source>
</evidence>
<feature type="compositionally biased region" description="Acidic residues" evidence="13">
    <location>
        <begin position="720"/>
        <end position="735"/>
    </location>
</feature>
<keyword evidence="6" id="KW-0227">DNA damage</keyword>
<keyword evidence="8 14" id="KW-0472">Membrane</keyword>
<feature type="region of interest" description="Disordered" evidence="13">
    <location>
        <begin position="707"/>
        <end position="737"/>
    </location>
</feature>
<keyword evidence="5" id="KW-0677">Repeat</keyword>
<dbReference type="GO" id="GO:0070628">
    <property type="term" value="F:proteasome binding"/>
    <property type="evidence" value="ECO:0007669"/>
    <property type="project" value="InterPro"/>
</dbReference>
<evidence type="ECO:0000256" key="12">
    <source>
        <dbReference type="ARBA" id="ARBA00049560"/>
    </source>
</evidence>
<feature type="region of interest" description="Disordered" evidence="13">
    <location>
        <begin position="2189"/>
        <end position="2216"/>
    </location>
</feature>
<dbReference type="Pfam" id="PF16507">
    <property type="entry name" value="HEAT_PSME4_mid"/>
    <property type="match status" value="1"/>
</dbReference>